<reference evidence="2" key="1">
    <citation type="submission" date="2021-04" db="EMBL/GenBank/DDBJ databases">
        <title>Draft Genome Sequence of Pandoravirus japonicus, Isolated from the Sabaishi River of Niigata, Japan.</title>
        <authorList>
            <person name="Hosokawa N."/>
            <person name="Takahashi H."/>
            <person name="Aoki K."/>
            <person name="Takemura M."/>
        </authorList>
    </citation>
    <scope>NUCLEOTIDE SEQUENCE</scope>
</reference>
<protein>
    <submittedName>
        <fullName evidence="2">Uncharacterized protein</fullName>
    </submittedName>
</protein>
<feature type="transmembrane region" description="Helical" evidence="1">
    <location>
        <begin position="14"/>
        <end position="35"/>
    </location>
</feature>
<keyword evidence="1" id="KW-0812">Transmembrane</keyword>
<accession>A0A811BPF7</accession>
<organism evidence="2 3">
    <name type="scientific">Pandoravirus japonicus</name>
    <dbReference type="NCBI Taxonomy" id="2823154"/>
    <lineage>
        <taxon>Viruses</taxon>
        <taxon>Pandoravirus</taxon>
    </lineage>
</organism>
<sequence length="102" mass="10884">MFAGVVHLARAHVGAPPCVSGLVSFFMAPLFFSYFPTSKALGLRGSVEATVAAGRSILRVSPHTCRLCCCHETGRCSQTPLARLSGQTASHAATIIWKKSFF</sequence>
<evidence type="ECO:0000313" key="2">
    <source>
        <dbReference type="EMBL" id="BCU03180.1"/>
    </source>
</evidence>
<name>A0A811BPF7_9VIRU</name>
<dbReference type="EMBL" id="LC625835">
    <property type="protein sequence ID" value="BCU03180.1"/>
    <property type="molecule type" value="Genomic_DNA"/>
</dbReference>
<dbReference type="Proteomes" id="UP001253637">
    <property type="component" value="Segment"/>
</dbReference>
<evidence type="ECO:0000256" key="1">
    <source>
        <dbReference type="SAM" id="Phobius"/>
    </source>
</evidence>
<proteinExistence type="predicted"/>
<keyword evidence="1" id="KW-0472">Membrane</keyword>
<evidence type="ECO:0000313" key="3">
    <source>
        <dbReference type="Proteomes" id="UP001253637"/>
    </source>
</evidence>
<keyword evidence="1" id="KW-1133">Transmembrane helix</keyword>